<name>A0A4Z1R966_9GAMM</name>
<dbReference type="Pfam" id="PF03692">
    <property type="entry name" value="CxxCxxCC"/>
    <property type="match status" value="1"/>
</dbReference>
<evidence type="ECO:0000313" key="1">
    <source>
        <dbReference type="EMBL" id="TKS53218.1"/>
    </source>
</evidence>
<organism evidence="1 2">
    <name type="scientific">Luteimonas yindakuii</name>
    <dbReference type="NCBI Taxonomy" id="2565782"/>
    <lineage>
        <taxon>Bacteria</taxon>
        <taxon>Pseudomonadati</taxon>
        <taxon>Pseudomonadota</taxon>
        <taxon>Gammaproteobacteria</taxon>
        <taxon>Lysobacterales</taxon>
        <taxon>Lysobacteraceae</taxon>
        <taxon>Luteimonas</taxon>
    </lineage>
</organism>
<dbReference type="Proteomes" id="UP000298681">
    <property type="component" value="Unassembled WGS sequence"/>
</dbReference>
<accession>A0A4Z1R966</accession>
<reference evidence="1 2" key="1">
    <citation type="submission" date="2019-01" db="EMBL/GenBank/DDBJ databases">
        <authorList>
            <person name="Zhang S."/>
        </authorList>
    </citation>
    <scope>NUCLEOTIDE SEQUENCE [LARGE SCALE GENOMIC DNA]</scope>
    <source>
        <strain evidence="1 2">1626</strain>
    </source>
</reference>
<comment type="caution">
    <text evidence="1">The sequence shown here is derived from an EMBL/GenBank/DDBJ whole genome shotgun (WGS) entry which is preliminary data.</text>
</comment>
<dbReference type="InterPro" id="IPR005358">
    <property type="entry name" value="Puta_zinc/iron-chelating_dom"/>
</dbReference>
<gene>
    <name evidence="1" type="ORF">E4582_13645</name>
</gene>
<keyword evidence="2" id="KW-1185">Reference proteome</keyword>
<dbReference type="OrthoDB" id="71604at2"/>
<dbReference type="EMBL" id="SPUH01000002">
    <property type="protein sequence ID" value="TKS53218.1"/>
    <property type="molecule type" value="Genomic_DNA"/>
</dbReference>
<proteinExistence type="predicted"/>
<evidence type="ECO:0000313" key="2">
    <source>
        <dbReference type="Proteomes" id="UP000298681"/>
    </source>
</evidence>
<sequence>MVALGAIGRAVHRAGNCRHVPAAVIVAGANGVGWSASCSSFASRPTANIVARCAFHSASCCSAPRLHRSAHAGLHDPPFPPDHAQLSATCAIPDTPLCARCDAVCCRLTVVVQPEDRMPAHLTTFTDAGLEVMARDDEGWCVAVDAARMHCSIYDSRPEVCRRFVMSGPYCQDVRADHSDRTARRVPLRLY</sequence>
<protein>
    <submittedName>
        <fullName evidence="1">YkgJ family cysteine cluster protein</fullName>
    </submittedName>
</protein>
<dbReference type="AlphaFoldDB" id="A0A4Z1R966"/>